<evidence type="ECO:0000256" key="10">
    <source>
        <dbReference type="ARBA" id="ARBA00023049"/>
    </source>
</evidence>
<feature type="domain" description="Peptidase M48" evidence="14">
    <location>
        <begin position="76"/>
        <end position="309"/>
    </location>
</feature>
<evidence type="ECO:0000256" key="4">
    <source>
        <dbReference type="ARBA" id="ARBA00022670"/>
    </source>
</evidence>
<feature type="compositionally biased region" description="Polar residues" evidence="12">
    <location>
        <begin position="496"/>
        <end position="512"/>
    </location>
</feature>
<evidence type="ECO:0000313" key="16">
    <source>
        <dbReference type="Proteomes" id="UP001153328"/>
    </source>
</evidence>
<dbReference type="InterPro" id="IPR001915">
    <property type="entry name" value="Peptidase_M48"/>
</dbReference>
<dbReference type="GO" id="GO:0004222">
    <property type="term" value="F:metalloendopeptidase activity"/>
    <property type="evidence" value="ECO:0007669"/>
    <property type="project" value="InterPro"/>
</dbReference>
<keyword evidence="5 13" id="KW-0812">Transmembrane</keyword>
<name>A0A9W4H5R0_9ACTN</name>
<comment type="subcellular location">
    <subcellularLocation>
        <location evidence="2">Cell membrane</location>
        <topology evidence="2">Multi-pass membrane protein</topology>
    </subcellularLocation>
</comment>
<comment type="caution">
    <text evidence="15">The sequence shown here is derived from an EMBL/GenBank/DDBJ whole genome shotgun (WGS) entry which is preliminary data.</text>
</comment>
<keyword evidence="6" id="KW-0479">Metal-binding</keyword>
<keyword evidence="8" id="KW-0862">Zinc</keyword>
<keyword evidence="16" id="KW-1185">Reference proteome</keyword>
<dbReference type="GO" id="GO:0046872">
    <property type="term" value="F:metal ion binding"/>
    <property type="evidence" value="ECO:0007669"/>
    <property type="project" value="UniProtKB-KW"/>
</dbReference>
<keyword evidence="9 13" id="KW-1133">Transmembrane helix</keyword>
<keyword evidence="10" id="KW-0482">Metalloprotease</keyword>
<feature type="transmembrane region" description="Helical" evidence="13">
    <location>
        <begin position="37"/>
        <end position="58"/>
    </location>
</feature>
<gene>
    <name evidence="15" type="ORF">SBRY_50851</name>
</gene>
<evidence type="ECO:0000256" key="3">
    <source>
        <dbReference type="ARBA" id="ARBA00022475"/>
    </source>
</evidence>
<dbReference type="AlphaFoldDB" id="A0A9W4H5R0"/>
<sequence>MFLLVGFYLMGLVLLAVVLGVDWLVLAGAGSQGYYPLGVIVFSGLIIAPILRGMFLFLTAGLHTGDRAGLAVTADQQPELWAEVERAALAAGTAAPGRLILDAEMNASVSERALLLGLLRGRRTMYLGLPLLAGLTVPQLRAVLAHEFGHYGNQDTRLAGVTMRGRAAVVHTIEGFRDGPTGAHATIGNLYVRYGNFFLRVSSSVGRRQELAADAAAARSAGRDTTAAALRQLPLLDAAYDTYVEQYALLGTGAGVMPPPGQVYGGFPQLLAARGPEGVAALAEGRRPARKPSRYDSHPPMDERVALVEAMPADGAAEDPAAPAALTLLRGTDEVTAAVEAATLPAEVAALPRLDWPELVTATARAEAGAEAEPFQKAVARAARSAADEAGEAGGELPDLLAVLDAIDAGLLWMAVADRMPKPPAASRLTGESARNFIRPAVADGLTSLVELRLIAAARTRPVMSWSTAPRLGLPPEYETALAPAVASAVADSPDTTPLRTLLSTNPAPLPA</sequence>
<evidence type="ECO:0000256" key="2">
    <source>
        <dbReference type="ARBA" id="ARBA00004651"/>
    </source>
</evidence>
<comment type="cofactor">
    <cofactor evidence="1">
        <name>Zn(2+)</name>
        <dbReference type="ChEBI" id="CHEBI:29105"/>
    </cofactor>
</comment>
<evidence type="ECO:0000256" key="6">
    <source>
        <dbReference type="ARBA" id="ARBA00022723"/>
    </source>
</evidence>
<dbReference type="PANTHER" id="PTHR43221">
    <property type="entry name" value="PROTEASE HTPX"/>
    <property type="match status" value="1"/>
</dbReference>
<dbReference type="CDD" id="cd07328">
    <property type="entry name" value="M48_Ste24p_like"/>
    <property type="match status" value="1"/>
</dbReference>
<evidence type="ECO:0000313" key="15">
    <source>
        <dbReference type="EMBL" id="CAG7652340.1"/>
    </source>
</evidence>
<dbReference type="RefSeq" id="WP_240166632.1">
    <property type="nucleotide sequence ID" value="NZ_CAJVAX010000019.1"/>
</dbReference>
<dbReference type="PANTHER" id="PTHR43221:SF1">
    <property type="entry name" value="PROTEASE HTPX"/>
    <property type="match status" value="1"/>
</dbReference>
<protein>
    <submittedName>
        <fullName evidence="15">Zn-dependent protease with chaperone function</fullName>
    </submittedName>
</protein>
<dbReference type="Pfam" id="PF01435">
    <property type="entry name" value="Peptidase_M48"/>
    <property type="match status" value="1"/>
</dbReference>
<keyword evidence="3" id="KW-1003">Cell membrane</keyword>
<evidence type="ECO:0000256" key="9">
    <source>
        <dbReference type="ARBA" id="ARBA00022989"/>
    </source>
</evidence>
<accession>A0A9W4H5R0</accession>
<evidence type="ECO:0000256" key="8">
    <source>
        <dbReference type="ARBA" id="ARBA00022833"/>
    </source>
</evidence>
<evidence type="ECO:0000256" key="5">
    <source>
        <dbReference type="ARBA" id="ARBA00022692"/>
    </source>
</evidence>
<keyword evidence="7" id="KW-0378">Hydrolase</keyword>
<reference evidence="15" key="1">
    <citation type="submission" date="2021-06" db="EMBL/GenBank/DDBJ databases">
        <authorList>
            <person name="Arsene-Ploetze F."/>
        </authorList>
    </citation>
    <scope>NUCLEOTIDE SEQUENCE</scope>
    <source>
        <strain evidence="15">SBRY1</strain>
    </source>
</reference>
<evidence type="ECO:0000259" key="14">
    <source>
        <dbReference type="Pfam" id="PF01435"/>
    </source>
</evidence>
<dbReference type="Gene3D" id="3.30.2010.10">
    <property type="entry name" value="Metalloproteases ('zincins'), catalytic domain"/>
    <property type="match status" value="1"/>
</dbReference>
<evidence type="ECO:0000256" key="11">
    <source>
        <dbReference type="ARBA" id="ARBA00023136"/>
    </source>
</evidence>
<organism evidence="15 16">
    <name type="scientific">Actinacidiphila bryophytorum</name>
    <dbReference type="NCBI Taxonomy" id="1436133"/>
    <lineage>
        <taxon>Bacteria</taxon>
        <taxon>Bacillati</taxon>
        <taxon>Actinomycetota</taxon>
        <taxon>Actinomycetes</taxon>
        <taxon>Kitasatosporales</taxon>
        <taxon>Streptomycetaceae</taxon>
        <taxon>Actinacidiphila</taxon>
    </lineage>
</organism>
<evidence type="ECO:0000256" key="13">
    <source>
        <dbReference type="SAM" id="Phobius"/>
    </source>
</evidence>
<proteinExistence type="predicted"/>
<keyword evidence="4 15" id="KW-0645">Protease</keyword>
<evidence type="ECO:0000256" key="7">
    <source>
        <dbReference type="ARBA" id="ARBA00022801"/>
    </source>
</evidence>
<dbReference type="Proteomes" id="UP001153328">
    <property type="component" value="Unassembled WGS sequence"/>
</dbReference>
<evidence type="ECO:0000256" key="12">
    <source>
        <dbReference type="SAM" id="MobiDB-lite"/>
    </source>
</evidence>
<evidence type="ECO:0000256" key="1">
    <source>
        <dbReference type="ARBA" id="ARBA00001947"/>
    </source>
</evidence>
<dbReference type="GO" id="GO:0005886">
    <property type="term" value="C:plasma membrane"/>
    <property type="evidence" value="ECO:0007669"/>
    <property type="project" value="UniProtKB-SubCell"/>
</dbReference>
<feature type="region of interest" description="Disordered" evidence="12">
    <location>
        <begin position="489"/>
        <end position="512"/>
    </location>
</feature>
<dbReference type="InterPro" id="IPR050083">
    <property type="entry name" value="HtpX_protease"/>
</dbReference>
<dbReference type="EMBL" id="CAJVAX010000019">
    <property type="protein sequence ID" value="CAG7652340.1"/>
    <property type="molecule type" value="Genomic_DNA"/>
</dbReference>
<dbReference type="GO" id="GO:0006508">
    <property type="term" value="P:proteolysis"/>
    <property type="evidence" value="ECO:0007669"/>
    <property type="project" value="UniProtKB-KW"/>
</dbReference>
<keyword evidence="11 13" id="KW-0472">Membrane</keyword>